<dbReference type="Gene3D" id="3.30.950.30">
    <property type="entry name" value="Schlafen, AAA domain"/>
    <property type="match status" value="1"/>
</dbReference>
<keyword evidence="1" id="KW-0812">Transmembrane</keyword>
<dbReference type="InterPro" id="IPR038461">
    <property type="entry name" value="Schlafen_AlbA_2_dom_sf"/>
</dbReference>
<evidence type="ECO:0000313" key="4">
    <source>
        <dbReference type="Proteomes" id="UP001296993"/>
    </source>
</evidence>
<dbReference type="RefSeq" id="WP_209996834.1">
    <property type="nucleotide sequence ID" value="NZ_BAAAJY010000003.1"/>
</dbReference>
<feature type="transmembrane region" description="Helical" evidence="1">
    <location>
        <begin position="6"/>
        <end position="26"/>
    </location>
</feature>
<feature type="domain" description="Schlafen AlbA-2" evidence="2">
    <location>
        <begin position="105"/>
        <end position="246"/>
    </location>
</feature>
<keyword evidence="1" id="KW-1133">Transmembrane helix</keyword>
<evidence type="ECO:0000259" key="2">
    <source>
        <dbReference type="Pfam" id="PF04326"/>
    </source>
</evidence>
<feature type="transmembrane region" description="Helical" evidence="1">
    <location>
        <begin position="62"/>
        <end position="85"/>
    </location>
</feature>
<keyword evidence="1" id="KW-0472">Membrane</keyword>
<dbReference type="InterPro" id="IPR007421">
    <property type="entry name" value="Schlafen_AlbA_2_dom"/>
</dbReference>
<reference evidence="3 4" key="1">
    <citation type="submission" date="2021-03" db="EMBL/GenBank/DDBJ databases">
        <title>Sequencing the genomes of 1000 actinobacteria strains.</title>
        <authorList>
            <person name="Klenk H.-P."/>
        </authorList>
    </citation>
    <scope>NUCLEOTIDE SEQUENCE [LARGE SCALE GENOMIC DNA]</scope>
    <source>
        <strain evidence="3 4">DSM 15797</strain>
    </source>
</reference>
<dbReference type="Proteomes" id="UP001296993">
    <property type="component" value="Unassembled WGS sequence"/>
</dbReference>
<evidence type="ECO:0000313" key="3">
    <source>
        <dbReference type="EMBL" id="MBP2385868.1"/>
    </source>
</evidence>
<proteinExistence type="predicted"/>
<dbReference type="Pfam" id="PF04326">
    <property type="entry name" value="SLFN_AlbA_2"/>
    <property type="match status" value="1"/>
</dbReference>
<gene>
    <name evidence="3" type="ORF">JOF47_001379</name>
</gene>
<name>A0ABS4XCA4_9MICC</name>
<evidence type="ECO:0000256" key="1">
    <source>
        <dbReference type="SAM" id="Phobius"/>
    </source>
</evidence>
<keyword evidence="4" id="KW-1185">Reference proteome</keyword>
<protein>
    <submittedName>
        <fullName evidence="3">Membrane protein YeaQ/YmgE (Transglycosylase-associated protein family)</fullName>
    </submittedName>
</protein>
<comment type="caution">
    <text evidence="3">The sequence shown here is derived from an EMBL/GenBank/DDBJ whole genome shotgun (WGS) entry which is preliminary data.</text>
</comment>
<feature type="transmembrane region" description="Helical" evidence="1">
    <location>
        <begin position="38"/>
        <end position="56"/>
    </location>
</feature>
<sequence length="281" mass="31049">MILLGIGLPIALIFAYFIGQITRWLVRRRVSVSTSTTLVLAVIGLSLGLVLSSLIFRNSEPWSLEVLLLSIACTAALLTLFALVARRFQPPQPRISILDVARRGESQLVEFKSSARWNMHTQQRDERMELVIAKSVAAFLNADGGTLLIGVADDGRIIGLEPDFSLVKRPDTDRYELWLRDLLSSTLGQNAAALPIIDFAPVEVDGTPSFVCRISCPNSPRPVFLEPGRNERSEFWVRSGNSTRQLTLENATDYIMVQWPLGVGRTMAAQLRSSVRGSRAG</sequence>
<accession>A0ABS4XCA4</accession>
<dbReference type="EMBL" id="JAGIOF010000001">
    <property type="protein sequence ID" value="MBP2385868.1"/>
    <property type="molecule type" value="Genomic_DNA"/>
</dbReference>
<organism evidence="3 4">
    <name type="scientific">Paeniglutamicibacter kerguelensis</name>
    <dbReference type="NCBI Taxonomy" id="254788"/>
    <lineage>
        <taxon>Bacteria</taxon>
        <taxon>Bacillati</taxon>
        <taxon>Actinomycetota</taxon>
        <taxon>Actinomycetes</taxon>
        <taxon>Micrococcales</taxon>
        <taxon>Micrococcaceae</taxon>
        <taxon>Paeniglutamicibacter</taxon>
    </lineage>
</organism>